<evidence type="ECO:0000313" key="2">
    <source>
        <dbReference type="EMBL" id="OFJ54230.1"/>
    </source>
</evidence>
<dbReference type="EMBL" id="MCHX01000015">
    <property type="protein sequence ID" value="OFJ54230.1"/>
    <property type="molecule type" value="Genomic_DNA"/>
</dbReference>
<dbReference type="AlphaFoldDB" id="A0A1E8Q7Z3"/>
<dbReference type="Proteomes" id="UP000178953">
    <property type="component" value="Unassembled WGS sequence"/>
</dbReference>
<comment type="caution">
    <text evidence="2">The sequence shown here is derived from an EMBL/GenBank/DDBJ whole genome shotgun (WGS) entry which is preliminary data.</text>
</comment>
<sequence>MATSTQGPAVATDAQLAALEARERQLREAIERRAAEVVRSWLVDHGRTWVAVEFTKARAESPFDDDAELAAAVGRLPRRAFGCGLDVRGSFIVRLAALNGYLGRLHDDTTPAAPGPRVELVVVRDPDGGTTTTMFLDGAELPASEVEEYVIDAGWGPAYDDWIESRDDAVEAASPAAAALLRESYDYPPGHKYIEGAPDGWPAEGR</sequence>
<evidence type="ECO:0000313" key="3">
    <source>
        <dbReference type="Proteomes" id="UP000178953"/>
    </source>
</evidence>
<reference evidence="2 3" key="1">
    <citation type="submission" date="2016-09" db="EMBL/GenBank/DDBJ databases">
        <title>genome sequence of Mycobacterium sp. 739 SCH.</title>
        <authorList>
            <person name="Greninger A.L."/>
            <person name="Qin X."/>
            <person name="Jerome K."/>
            <person name="Vora S."/>
            <person name="Quinn K."/>
        </authorList>
    </citation>
    <scope>NUCLEOTIDE SEQUENCE [LARGE SCALE GENOMIC DNA]</scope>
    <source>
        <strain evidence="2 3">SCH</strain>
    </source>
</reference>
<name>A0A1E8Q7Z3_9MYCO</name>
<proteinExistence type="predicted"/>
<keyword evidence="3" id="KW-1185">Reference proteome</keyword>
<keyword evidence="1" id="KW-0175">Coiled coil</keyword>
<dbReference type="RefSeq" id="WP_070352625.1">
    <property type="nucleotide sequence ID" value="NZ_MCHX01000015.1"/>
</dbReference>
<protein>
    <submittedName>
        <fullName evidence="2">Uncharacterized protein</fullName>
    </submittedName>
</protein>
<feature type="coiled-coil region" evidence="1">
    <location>
        <begin position="9"/>
        <end position="36"/>
    </location>
</feature>
<evidence type="ECO:0000256" key="1">
    <source>
        <dbReference type="SAM" id="Coils"/>
    </source>
</evidence>
<gene>
    <name evidence="2" type="ORF">BEL07_08355</name>
</gene>
<organism evidence="2 3">
    <name type="scientific">Mycolicibacterium grossiae</name>
    <dbReference type="NCBI Taxonomy" id="1552759"/>
    <lineage>
        <taxon>Bacteria</taxon>
        <taxon>Bacillati</taxon>
        <taxon>Actinomycetota</taxon>
        <taxon>Actinomycetes</taxon>
        <taxon>Mycobacteriales</taxon>
        <taxon>Mycobacteriaceae</taxon>
        <taxon>Mycolicibacterium</taxon>
    </lineage>
</organism>
<accession>A0A1E8Q7Z3</accession>